<dbReference type="EMBL" id="CM056811">
    <property type="protein sequence ID" value="KAJ8634702.1"/>
    <property type="molecule type" value="Genomic_DNA"/>
</dbReference>
<evidence type="ECO:0000313" key="1">
    <source>
        <dbReference type="EMBL" id="KAJ8634702.1"/>
    </source>
</evidence>
<sequence>MENDSCGISIQEPDEAAKVNSQDVDPRLGILQTTIFYPRQSLPTNWESLAGNWYRFVVIIRMLHPVVNENNDLIENRGNVGYMMGSFVVDRLRSLHVEEPYLKPYKTADFGGIFGKIPYLNLFLTKNGNCGKSKMVGAFYKTNGFGLVRIFLL</sequence>
<protein>
    <submittedName>
        <fullName evidence="1">Uncharacterized protein</fullName>
    </submittedName>
</protein>
<name>A0ACC2LMS3_PERAE</name>
<gene>
    <name evidence="1" type="ORF">MRB53_008969</name>
</gene>
<accession>A0ACC2LMS3</accession>
<dbReference type="Proteomes" id="UP001234297">
    <property type="component" value="Chromosome 3"/>
</dbReference>
<proteinExistence type="predicted"/>
<organism evidence="1 2">
    <name type="scientific">Persea americana</name>
    <name type="common">Avocado</name>
    <dbReference type="NCBI Taxonomy" id="3435"/>
    <lineage>
        <taxon>Eukaryota</taxon>
        <taxon>Viridiplantae</taxon>
        <taxon>Streptophyta</taxon>
        <taxon>Embryophyta</taxon>
        <taxon>Tracheophyta</taxon>
        <taxon>Spermatophyta</taxon>
        <taxon>Magnoliopsida</taxon>
        <taxon>Magnoliidae</taxon>
        <taxon>Laurales</taxon>
        <taxon>Lauraceae</taxon>
        <taxon>Persea</taxon>
    </lineage>
</organism>
<keyword evidence="2" id="KW-1185">Reference proteome</keyword>
<comment type="caution">
    <text evidence="1">The sequence shown here is derived from an EMBL/GenBank/DDBJ whole genome shotgun (WGS) entry which is preliminary data.</text>
</comment>
<evidence type="ECO:0000313" key="2">
    <source>
        <dbReference type="Proteomes" id="UP001234297"/>
    </source>
</evidence>
<reference evidence="1 2" key="1">
    <citation type="journal article" date="2022" name="Hortic Res">
        <title>A haplotype resolved chromosomal level avocado genome allows analysis of novel avocado genes.</title>
        <authorList>
            <person name="Nath O."/>
            <person name="Fletcher S.J."/>
            <person name="Hayward A."/>
            <person name="Shaw L.M."/>
            <person name="Masouleh A.K."/>
            <person name="Furtado A."/>
            <person name="Henry R.J."/>
            <person name="Mitter N."/>
        </authorList>
    </citation>
    <scope>NUCLEOTIDE SEQUENCE [LARGE SCALE GENOMIC DNA]</scope>
    <source>
        <strain evidence="2">cv. Hass</strain>
    </source>
</reference>